<evidence type="ECO:0000313" key="1">
    <source>
        <dbReference type="EMBL" id="SCW80439.1"/>
    </source>
</evidence>
<dbReference type="InterPro" id="IPR002495">
    <property type="entry name" value="Glyco_trans_8"/>
</dbReference>
<dbReference type="Pfam" id="PF01501">
    <property type="entry name" value="Glyco_transf_8"/>
    <property type="match status" value="1"/>
</dbReference>
<accession>A0A1G4TIM9</accession>
<dbReference type="STRING" id="177413.SAMN05660859_2946"/>
<dbReference type="SUPFAM" id="SSF53448">
    <property type="entry name" value="Nucleotide-diphospho-sugar transferases"/>
    <property type="match status" value="1"/>
</dbReference>
<dbReference type="RefSeq" id="WP_091440991.1">
    <property type="nucleotide sequence ID" value="NZ_FMTP01000004.1"/>
</dbReference>
<protein>
    <submittedName>
        <fullName evidence="1">Glycosyl transferase family 8</fullName>
    </submittedName>
</protein>
<dbReference type="EMBL" id="FMTP01000004">
    <property type="protein sequence ID" value="SCW80439.1"/>
    <property type="molecule type" value="Genomic_DNA"/>
</dbReference>
<keyword evidence="1" id="KW-0808">Transferase</keyword>
<dbReference type="Proteomes" id="UP000198889">
    <property type="component" value="Unassembled WGS sequence"/>
</dbReference>
<proteinExistence type="predicted"/>
<dbReference type="Gene3D" id="3.90.550.10">
    <property type="entry name" value="Spore Coat Polysaccharide Biosynthesis Protein SpsA, Chain A"/>
    <property type="match status" value="1"/>
</dbReference>
<dbReference type="AlphaFoldDB" id="A0A1G4TIM9"/>
<organism evidence="1 2">
    <name type="scientific">Ancylobacter rudongensis</name>
    <dbReference type="NCBI Taxonomy" id="177413"/>
    <lineage>
        <taxon>Bacteria</taxon>
        <taxon>Pseudomonadati</taxon>
        <taxon>Pseudomonadota</taxon>
        <taxon>Alphaproteobacteria</taxon>
        <taxon>Hyphomicrobiales</taxon>
        <taxon>Xanthobacteraceae</taxon>
        <taxon>Ancylobacter</taxon>
    </lineage>
</organism>
<name>A0A1G4TIM9_9HYPH</name>
<dbReference type="GO" id="GO:0016757">
    <property type="term" value="F:glycosyltransferase activity"/>
    <property type="evidence" value="ECO:0007669"/>
    <property type="project" value="InterPro"/>
</dbReference>
<reference evidence="2" key="1">
    <citation type="submission" date="2016-10" db="EMBL/GenBank/DDBJ databases">
        <authorList>
            <person name="Varghese N."/>
            <person name="Submissions S."/>
        </authorList>
    </citation>
    <scope>NUCLEOTIDE SEQUENCE [LARGE SCALE GENOMIC DNA]</scope>
    <source>
        <strain evidence="2">CGMCC 1.1761</strain>
    </source>
</reference>
<sequence length="311" mass="35675">MRTAICLLTDAKGFHLTEHAAAVAALTQQTVTDIIVFCRDFVPEDQESLTRLGAPLGKNIHYRFLSSDSVKASEARAGTNATGTANMKLFALNELAADYQRALYIDGDVLLMENIDLDKIDFQSRPIAAVYDIVGFEGIRGHAFYQRCSERGRSPHYFNSGFIAVDYPNWSSTFLSRFDEEFERHKISCDYHDNCPLQDQCVLNIIFENNWTRLPLTFNCQAAAMFTERWRNAAVRHYAGQQKFLPRRRHRSDTLEVALLNKARQALGRPGLGSPDHDWLMRLNGLRHWRYTRRVNRAITTFEKMQAEAFD</sequence>
<dbReference type="InterPro" id="IPR029044">
    <property type="entry name" value="Nucleotide-diphossugar_trans"/>
</dbReference>
<evidence type="ECO:0000313" key="2">
    <source>
        <dbReference type="Proteomes" id="UP000198889"/>
    </source>
</evidence>
<gene>
    <name evidence="1" type="ORF">SAMN05660859_2946</name>
</gene>
<keyword evidence="2" id="KW-1185">Reference proteome</keyword>